<keyword evidence="2" id="KW-1185">Reference proteome</keyword>
<gene>
    <name evidence="1" type="ORF">DFH08DRAFT_978313</name>
</gene>
<dbReference type="Proteomes" id="UP001218218">
    <property type="component" value="Unassembled WGS sequence"/>
</dbReference>
<evidence type="ECO:0000313" key="2">
    <source>
        <dbReference type="Proteomes" id="UP001218218"/>
    </source>
</evidence>
<protein>
    <submittedName>
        <fullName evidence="1">Uncharacterized protein</fullName>
    </submittedName>
</protein>
<name>A0AAD6YZ44_9AGAR</name>
<sequence>MSPVLHPEVAHNLCYTTHLVLGKGLDPFINPQLFCRWLRLFPSVRQVSWDDPPEVAHNLCYTTHLVLGKGLDPFINPQLFCRWLRLFLSVRQVSWDDPTPWLVAPINIPFLARQISRGCPRVEMIIVPGVRHSISAILTSMETVEVSNAVASQFVELPTEVLLLVFDLLGNALFSLATLYRRLDFLALPIFLERHSIHDPSTRLYLGWMPSLNVIVHALTVAIFIPSESIHHQSHLCVPGLHIRASACGEYQAVNSPRAAIDDWPSLNFLVNYCPSRQPHRTAFVHFPLLPDTRSLPCARAPAYFTYIRLVSA</sequence>
<organism evidence="1 2">
    <name type="scientific">Mycena albidolilacea</name>
    <dbReference type="NCBI Taxonomy" id="1033008"/>
    <lineage>
        <taxon>Eukaryota</taxon>
        <taxon>Fungi</taxon>
        <taxon>Dikarya</taxon>
        <taxon>Basidiomycota</taxon>
        <taxon>Agaricomycotina</taxon>
        <taxon>Agaricomycetes</taxon>
        <taxon>Agaricomycetidae</taxon>
        <taxon>Agaricales</taxon>
        <taxon>Marasmiineae</taxon>
        <taxon>Mycenaceae</taxon>
        <taxon>Mycena</taxon>
    </lineage>
</organism>
<dbReference type="EMBL" id="JARIHO010000123">
    <property type="protein sequence ID" value="KAJ7301986.1"/>
    <property type="molecule type" value="Genomic_DNA"/>
</dbReference>
<accession>A0AAD6YZ44</accession>
<evidence type="ECO:0000313" key="1">
    <source>
        <dbReference type="EMBL" id="KAJ7301986.1"/>
    </source>
</evidence>
<proteinExistence type="predicted"/>
<reference evidence="1" key="1">
    <citation type="submission" date="2023-03" db="EMBL/GenBank/DDBJ databases">
        <title>Massive genome expansion in bonnet fungi (Mycena s.s.) driven by repeated elements and novel gene families across ecological guilds.</title>
        <authorList>
            <consortium name="Lawrence Berkeley National Laboratory"/>
            <person name="Harder C.B."/>
            <person name="Miyauchi S."/>
            <person name="Viragh M."/>
            <person name="Kuo A."/>
            <person name="Thoen E."/>
            <person name="Andreopoulos B."/>
            <person name="Lu D."/>
            <person name="Skrede I."/>
            <person name="Drula E."/>
            <person name="Henrissat B."/>
            <person name="Morin E."/>
            <person name="Kohler A."/>
            <person name="Barry K."/>
            <person name="LaButti K."/>
            <person name="Morin E."/>
            <person name="Salamov A."/>
            <person name="Lipzen A."/>
            <person name="Mereny Z."/>
            <person name="Hegedus B."/>
            <person name="Baldrian P."/>
            <person name="Stursova M."/>
            <person name="Weitz H."/>
            <person name="Taylor A."/>
            <person name="Grigoriev I.V."/>
            <person name="Nagy L.G."/>
            <person name="Martin F."/>
            <person name="Kauserud H."/>
        </authorList>
    </citation>
    <scope>NUCLEOTIDE SEQUENCE</scope>
    <source>
        <strain evidence="1">CBHHK002</strain>
    </source>
</reference>
<comment type="caution">
    <text evidence="1">The sequence shown here is derived from an EMBL/GenBank/DDBJ whole genome shotgun (WGS) entry which is preliminary data.</text>
</comment>
<dbReference type="AlphaFoldDB" id="A0AAD6YZ44"/>